<reference evidence="3 4" key="1">
    <citation type="submission" date="2024-01" db="EMBL/GenBank/DDBJ databases">
        <title>Hyphobacterium bacterium isolated from marine sediment.</title>
        <authorList>
            <person name="Zhao S."/>
        </authorList>
    </citation>
    <scope>NUCLEOTIDE SEQUENCE [LARGE SCALE GENOMIC DNA]</scope>
    <source>
        <strain evidence="4">HN65</strain>
    </source>
</reference>
<dbReference type="RefSeq" id="WP_330199416.1">
    <property type="nucleotide sequence ID" value="NZ_JAZDRP010000005.1"/>
</dbReference>
<evidence type="ECO:0000313" key="3">
    <source>
        <dbReference type="EMBL" id="MEE2526755.1"/>
    </source>
</evidence>
<keyword evidence="1" id="KW-1133">Transmembrane helix</keyword>
<proteinExistence type="predicted"/>
<dbReference type="EMBL" id="JAZDRP010000005">
    <property type="protein sequence ID" value="MEE2526755.1"/>
    <property type="molecule type" value="Genomic_DNA"/>
</dbReference>
<dbReference type="Proteomes" id="UP001354971">
    <property type="component" value="Unassembled WGS sequence"/>
</dbReference>
<feature type="transmembrane region" description="Helical" evidence="1">
    <location>
        <begin position="60"/>
        <end position="82"/>
    </location>
</feature>
<feature type="transmembrane region" description="Helical" evidence="1">
    <location>
        <begin position="145"/>
        <end position="161"/>
    </location>
</feature>
<feature type="transmembrane region" description="Helical" evidence="1">
    <location>
        <begin position="6"/>
        <end position="25"/>
    </location>
</feature>
<dbReference type="InterPro" id="IPR000620">
    <property type="entry name" value="EamA_dom"/>
</dbReference>
<evidence type="ECO:0000256" key="1">
    <source>
        <dbReference type="SAM" id="Phobius"/>
    </source>
</evidence>
<feature type="transmembrane region" description="Helical" evidence="1">
    <location>
        <begin position="215"/>
        <end position="240"/>
    </location>
</feature>
<evidence type="ECO:0000259" key="2">
    <source>
        <dbReference type="Pfam" id="PF00892"/>
    </source>
</evidence>
<organism evidence="3 4">
    <name type="scientific">Hyphobacterium lacteum</name>
    <dbReference type="NCBI Taxonomy" id="3116575"/>
    <lineage>
        <taxon>Bacteria</taxon>
        <taxon>Pseudomonadati</taxon>
        <taxon>Pseudomonadota</taxon>
        <taxon>Alphaproteobacteria</taxon>
        <taxon>Maricaulales</taxon>
        <taxon>Maricaulaceae</taxon>
        <taxon>Hyphobacterium</taxon>
    </lineage>
</organism>
<sequence length="281" mass="29741">MSAELIGAAAMLASAFFHSFVGLLTKQAEDKLVFRSVLMLTAAIISAPALFLFPPPPPEAWRFLIAGMGIHFVFQMAMISAFQRGDMNLVYPVMRGAAPAMAGIAALVFLRESLGWVEIAGLTIATLAILGVSWPDSHRIPKAKALAFAFLAAGMTALYSVNDASGVRATGNAISYLAWFFLLTAWPITLASLVRRGRAWPAIARSELSRGIKAGLVGAASYAFALYALSIAAVAPMAAMRETSVIFGAILAAFVLKEPFGLRRIILAILLAAGLVLLQVG</sequence>
<feature type="domain" description="EamA" evidence="2">
    <location>
        <begin position="6"/>
        <end position="133"/>
    </location>
</feature>
<feature type="transmembrane region" description="Helical" evidence="1">
    <location>
        <begin position="260"/>
        <end position="278"/>
    </location>
</feature>
<evidence type="ECO:0000313" key="4">
    <source>
        <dbReference type="Proteomes" id="UP001354971"/>
    </source>
</evidence>
<feature type="transmembrane region" description="Helical" evidence="1">
    <location>
        <begin position="32"/>
        <end position="54"/>
    </location>
</feature>
<accession>A0ABU7LSA2</accession>
<protein>
    <submittedName>
        <fullName evidence="3">EamA family transporter</fullName>
    </submittedName>
</protein>
<keyword evidence="1" id="KW-0472">Membrane</keyword>
<dbReference type="PANTHER" id="PTHR22911">
    <property type="entry name" value="ACYL-MALONYL CONDENSING ENZYME-RELATED"/>
    <property type="match status" value="1"/>
</dbReference>
<dbReference type="Gene3D" id="1.10.3730.20">
    <property type="match status" value="1"/>
</dbReference>
<keyword evidence="1" id="KW-0812">Transmembrane</keyword>
<feature type="transmembrane region" description="Helical" evidence="1">
    <location>
        <begin position="89"/>
        <end position="110"/>
    </location>
</feature>
<dbReference type="Pfam" id="PF00892">
    <property type="entry name" value="EamA"/>
    <property type="match status" value="1"/>
</dbReference>
<feature type="transmembrane region" description="Helical" evidence="1">
    <location>
        <begin position="173"/>
        <end position="194"/>
    </location>
</feature>
<gene>
    <name evidence="3" type="ORF">V0U79_10270</name>
</gene>
<dbReference type="SUPFAM" id="SSF103481">
    <property type="entry name" value="Multidrug resistance efflux transporter EmrE"/>
    <property type="match status" value="2"/>
</dbReference>
<dbReference type="InterPro" id="IPR037185">
    <property type="entry name" value="EmrE-like"/>
</dbReference>
<comment type="caution">
    <text evidence="3">The sequence shown here is derived from an EMBL/GenBank/DDBJ whole genome shotgun (WGS) entry which is preliminary data.</text>
</comment>
<feature type="transmembrane region" description="Helical" evidence="1">
    <location>
        <begin position="116"/>
        <end position="133"/>
    </location>
</feature>
<name>A0ABU7LSA2_9PROT</name>
<keyword evidence="4" id="KW-1185">Reference proteome</keyword>